<sequence length="363" mass="40618">MPPQPCLNITSKPTPDPHFTYAHGKFYLTFTANDRIPMWEAPTLLDFWENPKIGPVWRPPPNTPHSSRLWAPELHALQGRWYIYYAAADPEKGNKSHRMFVLGGPPDSEDPHDASKWEFLGPIKGMDQRQWAIDGTVFELDGELYLVYSGWPVPPEREWDDVREDQQLLYIVRLSDPTTAASEAVEICRPDQPWEHLGHIGICEGPQWLEAPDGSWRGLVYSCSASWTKHYKMATLKCLGGDPLSPESWKKSSKPLLQNAEHGEGPFGPGHGCFLNFGSETVALFHATDKDTDGSQGRKCRLQIVEWCDEGPHLGEVVGNSTRDHDKFSEGLMLSVPDGKGADTDGHPSCILHALRGKTKSNT</sequence>
<comment type="similarity">
    <text evidence="1 5">Belongs to the glycosyl hydrolase 43 family.</text>
</comment>
<dbReference type="CDD" id="cd18820">
    <property type="entry name" value="GH43_LbAraf43-like"/>
    <property type="match status" value="1"/>
</dbReference>
<protein>
    <submittedName>
        <fullName evidence="6">Uncharacterized protein</fullName>
    </submittedName>
</protein>
<dbReference type="EMBL" id="JAXOVC010000002">
    <property type="protein sequence ID" value="KAK4505211.1"/>
    <property type="molecule type" value="Genomic_DNA"/>
</dbReference>
<dbReference type="PANTHER" id="PTHR43817">
    <property type="entry name" value="GLYCOSYL HYDROLASE"/>
    <property type="match status" value="1"/>
</dbReference>
<name>A0ABR0EVK3_ZASCE</name>
<keyword evidence="2" id="KW-0732">Signal</keyword>
<comment type="caution">
    <text evidence="6">The sequence shown here is derived from an EMBL/GenBank/DDBJ whole genome shotgun (WGS) entry which is preliminary data.</text>
</comment>
<keyword evidence="7" id="KW-1185">Reference proteome</keyword>
<evidence type="ECO:0000256" key="4">
    <source>
        <dbReference type="ARBA" id="ARBA00023295"/>
    </source>
</evidence>
<dbReference type="Proteomes" id="UP001305779">
    <property type="component" value="Unassembled WGS sequence"/>
</dbReference>
<evidence type="ECO:0000256" key="5">
    <source>
        <dbReference type="RuleBase" id="RU361187"/>
    </source>
</evidence>
<evidence type="ECO:0000256" key="2">
    <source>
        <dbReference type="ARBA" id="ARBA00022729"/>
    </source>
</evidence>
<reference evidence="6 7" key="1">
    <citation type="journal article" date="2023" name="G3 (Bethesda)">
        <title>A chromosome-level genome assembly of Zasmidium syzygii isolated from banana leaves.</title>
        <authorList>
            <person name="van Westerhoven A.C."/>
            <person name="Mehrabi R."/>
            <person name="Talebi R."/>
            <person name="Steentjes M.B.F."/>
            <person name="Corcolon B."/>
            <person name="Chong P.A."/>
            <person name="Kema G.H.J."/>
            <person name="Seidl M.F."/>
        </authorList>
    </citation>
    <scope>NUCLEOTIDE SEQUENCE [LARGE SCALE GENOMIC DNA]</scope>
    <source>
        <strain evidence="6 7">P124</strain>
    </source>
</reference>
<dbReference type="PANTHER" id="PTHR43817:SF1">
    <property type="entry name" value="HYDROLASE, FAMILY 43, PUTATIVE (AFU_ORTHOLOGUE AFUA_3G01660)-RELATED"/>
    <property type="match status" value="1"/>
</dbReference>
<gene>
    <name evidence="6" type="ORF">PRZ48_003174</name>
</gene>
<dbReference type="InterPro" id="IPR023296">
    <property type="entry name" value="Glyco_hydro_beta-prop_sf"/>
</dbReference>
<keyword evidence="4 5" id="KW-0326">Glycosidase</keyword>
<dbReference type="SUPFAM" id="SSF75005">
    <property type="entry name" value="Arabinanase/levansucrase/invertase"/>
    <property type="match status" value="1"/>
</dbReference>
<evidence type="ECO:0000256" key="3">
    <source>
        <dbReference type="ARBA" id="ARBA00022801"/>
    </source>
</evidence>
<dbReference type="InterPro" id="IPR006710">
    <property type="entry name" value="Glyco_hydro_43"/>
</dbReference>
<dbReference type="Gene3D" id="2.115.10.20">
    <property type="entry name" value="Glycosyl hydrolase domain, family 43"/>
    <property type="match status" value="1"/>
</dbReference>
<evidence type="ECO:0000256" key="1">
    <source>
        <dbReference type="ARBA" id="ARBA00009865"/>
    </source>
</evidence>
<accession>A0ABR0EVK3</accession>
<evidence type="ECO:0000313" key="6">
    <source>
        <dbReference type="EMBL" id="KAK4505211.1"/>
    </source>
</evidence>
<evidence type="ECO:0000313" key="7">
    <source>
        <dbReference type="Proteomes" id="UP001305779"/>
    </source>
</evidence>
<dbReference type="Pfam" id="PF04616">
    <property type="entry name" value="Glyco_hydro_43"/>
    <property type="match status" value="1"/>
</dbReference>
<keyword evidence="3 5" id="KW-0378">Hydrolase</keyword>
<proteinExistence type="inferred from homology"/>
<organism evidence="6 7">
    <name type="scientific">Zasmidium cellare</name>
    <name type="common">Wine cellar mold</name>
    <name type="synonym">Racodium cellare</name>
    <dbReference type="NCBI Taxonomy" id="395010"/>
    <lineage>
        <taxon>Eukaryota</taxon>
        <taxon>Fungi</taxon>
        <taxon>Dikarya</taxon>
        <taxon>Ascomycota</taxon>
        <taxon>Pezizomycotina</taxon>
        <taxon>Dothideomycetes</taxon>
        <taxon>Dothideomycetidae</taxon>
        <taxon>Mycosphaerellales</taxon>
        <taxon>Mycosphaerellaceae</taxon>
        <taxon>Zasmidium</taxon>
    </lineage>
</organism>